<protein>
    <recommendedName>
        <fullName evidence="1">DUF4329 domain-containing protein</fullName>
    </recommendedName>
</protein>
<name>A0A266LQ86_PSEFR</name>
<feature type="domain" description="DUF4329" evidence="1">
    <location>
        <begin position="32"/>
        <end position="166"/>
    </location>
</feature>
<dbReference type="InterPro" id="IPR025479">
    <property type="entry name" value="DUF4329"/>
</dbReference>
<evidence type="ECO:0000313" key="3">
    <source>
        <dbReference type="Proteomes" id="UP000216113"/>
    </source>
</evidence>
<dbReference type="Proteomes" id="UP000216113">
    <property type="component" value="Unassembled WGS sequence"/>
</dbReference>
<gene>
    <name evidence="2" type="ORF">CJF43_19020</name>
</gene>
<proteinExistence type="predicted"/>
<accession>A0A266LQ86</accession>
<sequence length="1139" mass="126993">MEQSDASRPGWAPPNAVVELPTLSPPFLSADDAARFAHELIGDHRDVQYGGAILKNNLEQFFATRPVTGHTTLFQPERVMSTDRFGRFKHPPGYTCVAFYHSHADTYEQIQALYEGWPIESLFARVNLFSPIDIHNMLRMQPFVAVSYLSGLNGSLIKYECSGSAEEKHIATLFEDAQELSVEAIDSLSKAALILIKLGTLSVIQSNEHWGQKLGPLDETFKPYIARNELDIERVIIQRPAFGPIVANEALALEYLRSRVDQTSDEHFGVILKHSRRNEFVVSEPVTGAMDFSLDRVFVKTREGLPVLFAGYELFALYGCDGEYRDPTRVPAQQASLFTRFLHPESLDKGILMTRLLGRPSQRRALPLFIAARDGAMLKYVSRYSPDELTLFALLSEAEGGGMELLRNLLADVEQTQSVIHRLAHAGELSVVHTSELWSRAGRVQTDWQPFQGLMRRNLSPVFISADDAARHAHEQIAGRVDAVYGGLIYKDLNHCYFATEPMALHTETFDLQWVTPPEKATLAPPGATVVAAYQTRRIYPLQLWRPDLDEQLIRNMFEPHELYRAIKSRGEIAARYLSNRDGSLIRFTPRGSGDEQVFLASIAPPVEHPEQVRKNTLQFKLRANAIKPGQYVAQASRVSDVHVVVGSALWGNPGQVTPRWRPGEVRPGIYEIKVQPPFSPVFAQAQDAMRHAHERMGERKHRQFGVILKKRDRDEYIATQPVSAGHRGIQLGRLFARPFGIQGYSLPAGFMYHAVYIAAPDVPKDPVPGAVYGDFMAPQDLAQSAVLLSTVRDLMAGVPVYPPLFISTRDGALLSFRALSLARLLDLEGPFSSQSSMLKGLLAGKVSATEYVRHVAGSGQLDVVLKSSTWATPGRVTGQWRPDAFDMPPAGPLPNVVALGPEFVHIDDAALYFHRRLPRPHVEETLGVVLRRDYYGRFVAMEPVTNGAPATAQEHVLINPDVEHATGRLRPQPVMAAQSTPWAICYAHRPESPVFARARIREWIDNTFRPMDICYVTRGLAGYGFPLNIAYLSGNDGALLKYVRGSGRELNDLCQPLSGSDYDEVQRLNRQWIESAAQSESEFTGKLLKAGELVVVSTSRNWPRTGWVTARRQDEQAASNIPALPWAESTVTRDKGEL</sequence>
<dbReference type="EMBL" id="NQKL01000017">
    <property type="protein sequence ID" value="OZY40248.1"/>
    <property type="molecule type" value="Genomic_DNA"/>
</dbReference>
<dbReference type="AlphaFoldDB" id="A0A266LQ86"/>
<dbReference type="Pfam" id="PF14220">
    <property type="entry name" value="DUF4329"/>
    <property type="match status" value="1"/>
</dbReference>
<organism evidence="2 3">
    <name type="scientific">Pseudomonas fragi</name>
    <dbReference type="NCBI Taxonomy" id="296"/>
    <lineage>
        <taxon>Bacteria</taxon>
        <taxon>Pseudomonadati</taxon>
        <taxon>Pseudomonadota</taxon>
        <taxon>Gammaproteobacteria</taxon>
        <taxon>Pseudomonadales</taxon>
        <taxon>Pseudomonadaceae</taxon>
        <taxon>Pseudomonas</taxon>
    </lineage>
</organism>
<evidence type="ECO:0000313" key="2">
    <source>
        <dbReference type="EMBL" id="OZY40248.1"/>
    </source>
</evidence>
<dbReference type="RefSeq" id="WP_095030490.1">
    <property type="nucleotide sequence ID" value="NZ_NQKL01000017.1"/>
</dbReference>
<evidence type="ECO:0000259" key="1">
    <source>
        <dbReference type="Pfam" id="PF14220"/>
    </source>
</evidence>
<reference evidence="2 3" key="1">
    <citation type="submission" date="2017-08" db="EMBL/GenBank/DDBJ databases">
        <title>Genomic and metabolic characterisation of spoilage-associated Pseudomonas species.</title>
        <authorList>
            <person name="Stanborough T."/>
            <person name="Fegan N."/>
            <person name="Powell S.M."/>
            <person name="Singh T."/>
            <person name="Tamplin M.L."/>
            <person name="Chandry P.S."/>
        </authorList>
    </citation>
    <scope>NUCLEOTIDE SEQUENCE [LARGE SCALE GENOMIC DNA]</scope>
    <source>
        <strain evidence="2 3">F1820</strain>
    </source>
</reference>
<comment type="caution">
    <text evidence="2">The sequence shown here is derived from an EMBL/GenBank/DDBJ whole genome shotgun (WGS) entry which is preliminary data.</text>
</comment>